<evidence type="ECO:0000313" key="3">
    <source>
        <dbReference type="EMBL" id="GAG12720.1"/>
    </source>
</evidence>
<dbReference type="AlphaFoldDB" id="X0V3N1"/>
<proteinExistence type="predicted"/>
<comment type="caution">
    <text evidence="3">The sequence shown here is derived from an EMBL/GenBank/DDBJ whole genome shotgun (WGS) entry which is preliminary data.</text>
</comment>
<keyword evidence="1" id="KW-0175">Coiled coil</keyword>
<sequence length="143" mass="16662">MQGARFNKMQSAIESPVYPHLALMEETTGAGLGSIKEPLENNSQLPSLDKNEMHALSKMEKEYEHLIEQLQKEQKKYRKDINMMGTGKNDFKKIKTMVDKIQKKNKAIMKLADKIIKKTYKADDTTRQLNEHRDLQRQDLKNQ</sequence>
<evidence type="ECO:0000256" key="1">
    <source>
        <dbReference type="SAM" id="Coils"/>
    </source>
</evidence>
<protein>
    <submittedName>
        <fullName evidence="3">Uncharacterized protein</fullName>
    </submittedName>
</protein>
<organism evidence="3">
    <name type="scientific">marine sediment metagenome</name>
    <dbReference type="NCBI Taxonomy" id="412755"/>
    <lineage>
        <taxon>unclassified sequences</taxon>
        <taxon>metagenomes</taxon>
        <taxon>ecological metagenomes</taxon>
    </lineage>
</organism>
<evidence type="ECO:0000256" key="2">
    <source>
        <dbReference type="SAM" id="MobiDB-lite"/>
    </source>
</evidence>
<name>X0V3N1_9ZZZZ</name>
<feature type="coiled-coil region" evidence="1">
    <location>
        <begin position="53"/>
        <end position="80"/>
    </location>
</feature>
<dbReference type="EMBL" id="BARS01024889">
    <property type="protein sequence ID" value="GAG12720.1"/>
    <property type="molecule type" value="Genomic_DNA"/>
</dbReference>
<feature type="region of interest" description="Disordered" evidence="2">
    <location>
        <begin position="123"/>
        <end position="143"/>
    </location>
</feature>
<reference evidence="3" key="1">
    <citation type="journal article" date="2014" name="Front. Microbiol.">
        <title>High frequency of phylogenetically diverse reductive dehalogenase-homologous genes in deep subseafloor sedimentary metagenomes.</title>
        <authorList>
            <person name="Kawai M."/>
            <person name="Futagami T."/>
            <person name="Toyoda A."/>
            <person name="Takaki Y."/>
            <person name="Nishi S."/>
            <person name="Hori S."/>
            <person name="Arai W."/>
            <person name="Tsubouchi T."/>
            <person name="Morono Y."/>
            <person name="Uchiyama I."/>
            <person name="Ito T."/>
            <person name="Fujiyama A."/>
            <person name="Inagaki F."/>
            <person name="Takami H."/>
        </authorList>
    </citation>
    <scope>NUCLEOTIDE SEQUENCE</scope>
    <source>
        <strain evidence="3">Expedition CK06-06</strain>
    </source>
</reference>
<feature type="non-terminal residue" evidence="3">
    <location>
        <position position="143"/>
    </location>
</feature>
<gene>
    <name evidence="3" type="ORF">S01H1_39442</name>
</gene>
<accession>X0V3N1</accession>